<proteinExistence type="predicted"/>
<feature type="domain" description="PD-(D/E)XK endonuclease-like" evidence="5">
    <location>
        <begin position="198"/>
        <end position="312"/>
    </location>
</feature>
<dbReference type="Pfam" id="PF12705">
    <property type="entry name" value="PDDEXK_1"/>
    <property type="match status" value="2"/>
</dbReference>
<keyword evidence="1" id="KW-0227">DNA damage</keyword>
<dbReference type="Gene3D" id="3.90.320.10">
    <property type="match status" value="1"/>
</dbReference>
<dbReference type="InterPro" id="IPR038726">
    <property type="entry name" value="PDDEXK_AddAB-type"/>
</dbReference>
<feature type="region of interest" description="Disordered" evidence="4">
    <location>
        <begin position="167"/>
        <end position="198"/>
    </location>
</feature>
<dbReference type="InterPro" id="IPR011604">
    <property type="entry name" value="PDDEXK-like_dom_sf"/>
</dbReference>
<dbReference type="Proteomes" id="UP000269289">
    <property type="component" value="Unassembled WGS sequence"/>
</dbReference>
<keyword evidence="7" id="KW-1185">Reference proteome</keyword>
<protein>
    <submittedName>
        <fullName evidence="6">PD-(D/E)XK nuclease family protein</fullName>
    </submittedName>
</protein>
<feature type="domain" description="PD-(D/E)XK endonuclease-like" evidence="5">
    <location>
        <begin position="52"/>
        <end position="173"/>
    </location>
</feature>
<evidence type="ECO:0000259" key="5">
    <source>
        <dbReference type="Pfam" id="PF12705"/>
    </source>
</evidence>
<feature type="non-terminal residue" evidence="6">
    <location>
        <position position="1"/>
    </location>
</feature>
<keyword evidence="2" id="KW-0067">ATP-binding</keyword>
<organism evidence="6 7">
    <name type="scientific">Cellulomonas triticagri</name>
    <dbReference type="NCBI Taxonomy" id="2483352"/>
    <lineage>
        <taxon>Bacteria</taxon>
        <taxon>Bacillati</taxon>
        <taxon>Actinomycetota</taxon>
        <taxon>Actinomycetes</taxon>
        <taxon>Micrococcales</taxon>
        <taxon>Cellulomonadaceae</taxon>
        <taxon>Cellulomonas</taxon>
    </lineage>
</organism>
<evidence type="ECO:0000256" key="1">
    <source>
        <dbReference type="ARBA" id="ARBA00022763"/>
    </source>
</evidence>
<gene>
    <name evidence="6" type="ORF">EBM89_06175</name>
</gene>
<keyword evidence="2" id="KW-0378">Hydrolase</keyword>
<dbReference type="RefSeq" id="WP_147463467.1">
    <property type="nucleotide sequence ID" value="NZ_RFFI01000024.1"/>
</dbReference>
<keyword evidence="3" id="KW-0234">DNA repair</keyword>
<evidence type="ECO:0000313" key="6">
    <source>
        <dbReference type="EMBL" id="RMI12991.1"/>
    </source>
</evidence>
<accession>A0A3M2JLC9</accession>
<comment type="caution">
    <text evidence="6">The sequence shown here is derived from an EMBL/GenBank/DDBJ whole genome shotgun (WGS) entry which is preliminary data.</text>
</comment>
<sequence>GARRGVPDAEAVAVLARLADAGVPGADPAEWHGLAAPSSDAPLWAPGQRVPVSPSRIETAGTCTLRWALEAAGGTAPSSARQSLGTLVHALAQEHPRGGRAELLADLDRRWPELGLGHGWPATLERRRAEAMVERLATYLERAGEPLAVEARFELALDRALVRGSLDRVERADPPTTSDPHPDPARVTPQPDAPDDVPVRVVDLKTGRTAPSAQEATTNPQLGAYQLAVDAGAVEGLPEGARSAGAQLVFVSDVNKAKAALRTQPGLGPETPDAPSWARTHIEEVAERMAASSFAATANSLCDRCPVRRSCPLRDEGGQVVG</sequence>
<evidence type="ECO:0000313" key="7">
    <source>
        <dbReference type="Proteomes" id="UP000269289"/>
    </source>
</evidence>
<keyword evidence="2" id="KW-0347">Helicase</keyword>
<dbReference type="GO" id="GO:0004386">
    <property type="term" value="F:helicase activity"/>
    <property type="evidence" value="ECO:0007669"/>
    <property type="project" value="UniProtKB-KW"/>
</dbReference>
<evidence type="ECO:0000256" key="3">
    <source>
        <dbReference type="ARBA" id="ARBA00023204"/>
    </source>
</evidence>
<dbReference type="GO" id="GO:0006281">
    <property type="term" value="P:DNA repair"/>
    <property type="evidence" value="ECO:0007669"/>
    <property type="project" value="UniProtKB-KW"/>
</dbReference>
<name>A0A3M2JLC9_9CELL</name>
<keyword evidence="2" id="KW-0547">Nucleotide-binding</keyword>
<reference evidence="6 7" key="1">
    <citation type="submission" date="2018-10" db="EMBL/GenBank/DDBJ databases">
        <title>Isolation, diversity and antifungal activity of actinobacteria from wheat.</title>
        <authorList>
            <person name="Han C."/>
        </authorList>
    </citation>
    <scope>NUCLEOTIDE SEQUENCE [LARGE SCALE GENOMIC DNA]</scope>
    <source>
        <strain evidence="6 7">NEAU-YY56</strain>
    </source>
</reference>
<dbReference type="EMBL" id="RFFI01000024">
    <property type="protein sequence ID" value="RMI12991.1"/>
    <property type="molecule type" value="Genomic_DNA"/>
</dbReference>
<evidence type="ECO:0000256" key="2">
    <source>
        <dbReference type="ARBA" id="ARBA00022806"/>
    </source>
</evidence>
<evidence type="ECO:0000256" key="4">
    <source>
        <dbReference type="SAM" id="MobiDB-lite"/>
    </source>
</evidence>
<dbReference type="AlphaFoldDB" id="A0A3M2JLC9"/>